<protein>
    <submittedName>
        <fullName evidence="7">Histidine kinase</fullName>
    </submittedName>
</protein>
<organism evidence="7 8">
    <name type="scientific">Plantactinospora endophytica</name>
    <dbReference type="NCBI Taxonomy" id="673535"/>
    <lineage>
        <taxon>Bacteria</taxon>
        <taxon>Bacillati</taxon>
        <taxon>Actinomycetota</taxon>
        <taxon>Actinomycetes</taxon>
        <taxon>Micromonosporales</taxon>
        <taxon>Micromonosporaceae</taxon>
        <taxon>Plantactinospora</taxon>
    </lineage>
</organism>
<feature type="compositionally biased region" description="Low complexity" evidence="4">
    <location>
        <begin position="426"/>
        <end position="447"/>
    </location>
</feature>
<name>A0ABQ4E8V0_9ACTN</name>
<evidence type="ECO:0000256" key="3">
    <source>
        <dbReference type="ARBA" id="ARBA00023012"/>
    </source>
</evidence>
<keyword evidence="1" id="KW-0808">Transferase</keyword>
<feature type="transmembrane region" description="Helical" evidence="5">
    <location>
        <begin position="50"/>
        <end position="70"/>
    </location>
</feature>
<feature type="domain" description="Signal transduction histidine kinase subgroup 3 dimerisation and phosphoacceptor" evidence="6">
    <location>
        <begin position="211"/>
        <end position="277"/>
    </location>
</feature>
<dbReference type="EMBL" id="BONW01000034">
    <property type="protein sequence ID" value="GIG91155.1"/>
    <property type="molecule type" value="Genomic_DNA"/>
</dbReference>
<dbReference type="RefSeq" id="WP_203869552.1">
    <property type="nucleotide sequence ID" value="NZ_BONW01000034.1"/>
</dbReference>
<evidence type="ECO:0000313" key="8">
    <source>
        <dbReference type="Proteomes" id="UP000646749"/>
    </source>
</evidence>
<keyword evidence="5" id="KW-0472">Membrane</keyword>
<keyword evidence="2 7" id="KW-0418">Kinase</keyword>
<feature type="transmembrane region" description="Helical" evidence="5">
    <location>
        <begin position="139"/>
        <end position="157"/>
    </location>
</feature>
<keyword evidence="5" id="KW-1133">Transmembrane helix</keyword>
<keyword evidence="8" id="KW-1185">Reference proteome</keyword>
<dbReference type="GO" id="GO:0016301">
    <property type="term" value="F:kinase activity"/>
    <property type="evidence" value="ECO:0007669"/>
    <property type="project" value="UniProtKB-KW"/>
</dbReference>
<feature type="transmembrane region" description="Helical" evidence="5">
    <location>
        <begin position="169"/>
        <end position="196"/>
    </location>
</feature>
<dbReference type="InterPro" id="IPR011712">
    <property type="entry name" value="Sig_transdc_His_kin_sub3_dim/P"/>
</dbReference>
<proteinExistence type="predicted"/>
<feature type="transmembrane region" description="Helical" evidence="5">
    <location>
        <begin position="20"/>
        <end position="44"/>
    </location>
</feature>
<dbReference type="PANTHER" id="PTHR24421:SF63">
    <property type="entry name" value="SENSOR HISTIDINE KINASE DESK"/>
    <property type="match status" value="1"/>
</dbReference>
<feature type="region of interest" description="Disordered" evidence="4">
    <location>
        <begin position="426"/>
        <end position="501"/>
    </location>
</feature>
<accession>A0ABQ4E8V0</accession>
<evidence type="ECO:0000313" key="7">
    <source>
        <dbReference type="EMBL" id="GIG91155.1"/>
    </source>
</evidence>
<evidence type="ECO:0000256" key="5">
    <source>
        <dbReference type="SAM" id="Phobius"/>
    </source>
</evidence>
<dbReference type="Gene3D" id="3.30.565.10">
    <property type="entry name" value="Histidine kinase-like ATPase, C-terminal domain"/>
    <property type="match status" value="1"/>
</dbReference>
<feature type="compositionally biased region" description="Low complexity" evidence="4">
    <location>
        <begin position="484"/>
        <end position="501"/>
    </location>
</feature>
<dbReference type="InterPro" id="IPR050482">
    <property type="entry name" value="Sensor_HK_TwoCompSys"/>
</dbReference>
<reference evidence="7 8" key="1">
    <citation type="submission" date="2021-01" db="EMBL/GenBank/DDBJ databases">
        <title>Whole genome shotgun sequence of Plantactinospora endophytica NBRC 110450.</title>
        <authorList>
            <person name="Komaki H."/>
            <person name="Tamura T."/>
        </authorList>
    </citation>
    <scope>NUCLEOTIDE SEQUENCE [LARGE SCALE GENOMIC DNA]</scope>
    <source>
        <strain evidence="7 8">NBRC 110450</strain>
    </source>
</reference>
<dbReference type="Proteomes" id="UP000646749">
    <property type="component" value="Unassembled WGS sequence"/>
</dbReference>
<evidence type="ECO:0000256" key="2">
    <source>
        <dbReference type="ARBA" id="ARBA00022777"/>
    </source>
</evidence>
<feature type="transmembrane region" description="Helical" evidence="5">
    <location>
        <begin position="82"/>
        <end position="102"/>
    </location>
</feature>
<evidence type="ECO:0000259" key="6">
    <source>
        <dbReference type="Pfam" id="PF07730"/>
    </source>
</evidence>
<keyword evidence="3" id="KW-0902">Two-component regulatory system</keyword>
<feature type="transmembrane region" description="Helical" evidence="5">
    <location>
        <begin position="114"/>
        <end position="132"/>
    </location>
</feature>
<dbReference type="InterPro" id="IPR036890">
    <property type="entry name" value="HATPase_C_sf"/>
</dbReference>
<gene>
    <name evidence="7" type="ORF">Pen02_60910</name>
</gene>
<evidence type="ECO:0000256" key="4">
    <source>
        <dbReference type="SAM" id="MobiDB-lite"/>
    </source>
</evidence>
<dbReference type="Pfam" id="PF07730">
    <property type="entry name" value="HisKA_3"/>
    <property type="match status" value="1"/>
</dbReference>
<comment type="caution">
    <text evidence="7">The sequence shown here is derived from an EMBL/GenBank/DDBJ whole genome shotgun (WGS) entry which is preliminary data.</text>
</comment>
<sequence length="501" mass="52481">MRDLIGWWARRGQPERFDLVTRATLYLVLATEPVALFNATAVGAPTAGRMVVLGLGVVHTVLCLLAVRAGVEHFLGRRDRPIRLVVGVGWLTLATVVAAQLADGLLPPEPDQGRWTLRVTVLVSCYFLGALCTMTTPRYASVGAVGLAGVVLAVGLLDGAPPGLLLQSLTALCFGFLVLLFTFRCSLWMLGVLWELERSRGNQVRLAVAEERLRFARDLHDVLGRNLSVVALKSELAAQLAKRDRPRAVEEMLEVRQIAQDSLAEVREVVRGYRAVDLDAELAGARAVLTSAGVRCRVLGEGHELSPQAQSALGWVVREGTTNVLRHSEALTCTVSLRHGRPTPGPDAAVEDADDPARYAAVPSEVTSVVTLVMENDGVRPGGPPVFGNGLLGLSERLAPLGGRVAATRPGRDRFRLTAQLPLAAQLPPAAGGPSDASSGPAGVPASDVTVDVSPGSDARRGHGGAVAGPGTAESVRAPGGEGAVAEDAGAGAAPAHRSRS</sequence>
<dbReference type="Gene3D" id="1.20.5.1930">
    <property type="match status" value="1"/>
</dbReference>
<evidence type="ECO:0000256" key="1">
    <source>
        <dbReference type="ARBA" id="ARBA00022679"/>
    </source>
</evidence>
<keyword evidence="5" id="KW-0812">Transmembrane</keyword>
<dbReference type="PANTHER" id="PTHR24421">
    <property type="entry name" value="NITRATE/NITRITE SENSOR PROTEIN NARX-RELATED"/>
    <property type="match status" value="1"/>
</dbReference>